<proteinExistence type="predicted"/>
<evidence type="ECO:0000256" key="2">
    <source>
        <dbReference type="ARBA" id="ARBA00022475"/>
    </source>
</evidence>
<feature type="transmembrane region" description="Helical" evidence="8">
    <location>
        <begin position="198"/>
        <end position="217"/>
    </location>
</feature>
<evidence type="ECO:0000256" key="8">
    <source>
        <dbReference type="SAM" id="Phobius"/>
    </source>
</evidence>
<dbReference type="EMBL" id="CP042436">
    <property type="protein sequence ID" value="QEC64790.1"/>
    <property type="molecule type" value="Genomic_DNA"/>
</dbReference>
<dbReference type="InterPro" id="IPR050297">
    <property type="entry name" value="LipidA_mod_glycosyltrf_83"/>
</dbReference>
<evidence type="ECO:0000313" key="10">
    <source>
        <dbReference type="EMBL" id="QEC64790.1"/>
    </source>
</evidence>
<dbReference type="KEGG" id="mgin:FRZ54_20215"/>
<evidence type="ECO:0000256" key="3">
    <source>
        <dbReference type="ARBA" id="ARBA00022676"/>
    </source>
</evidence>
<keyword evidence="6 8" id="KW-1133">Transmembrane helix</keyword>
<feature type="transmembrane region" description="Helical" evidence="8">
    <location>
        <begin position="154"/>
        <end position="186"/>
    </location>
</feature>
<evidence type="ECO:0000256" key="1">
    <source>
        <dbReference type="ARBA" id="ARBA00004651"/>
    </source>
</evidence>
<feature type="transmembrane region" description="Helical" evidence="8">
    <location>
        <begin position="326"/>
        <end position="347"/>
    </location>
</feature>
<protein>
    <submittedName>
        <fullName evidence="10">Glycosyltransferase family 39 protein</fullName>
    </submittedName>
</protein>
<keyword evidence="4 10" id="KW-0808">Transferase</keyword>
<feature type="transmembrane region" description="Helical" evidence="8">
    <location>
        <begin position="274"/>
        <end position="290"/>
    </location>
</feature>
<feature type="transmembrane region" description="Helical" evidence="8">
    <location>
        <begin position="70"/>
        <end position="93"/>
    </location>
</feature>
<organism evidence="10 11">
    <name type="scientific">Mucilaginibacter ginsenosidivorans</name>
    <dbReference type="NCBI Taxonomy" id="398053"/>
    <lineage>
        <taxon>Bacteria</taxon>
        <taxon>Pseudomonadati</taxon>
        <taxon>Bacteroidota</taxon>
        <taxon>Sphingobacteriia</taxon>
        <taxon>Sphingobacteriales</taxon>
        <taxon>Sphingobacteriaceae</taxon>
        <taxon>Mucilaginibacter</taxon>
    </lineage>
</organism>
<comment type="subcellular location">
    <subcellularLocation>
        <location evidence="1">Cell membrane</location>
        <topology evidence="1">Multi-pass membrane protein</topology>
    </subcellularLocation>
</comment>
<sequence length="514" mass="58208">MPADKYNPQKLNFFILLFVVIKIALNMLAMSHFGFQRDELLHLALGDHLDWGFKEVPPVIALLAKLSTTLFGGSVFATRMFSTLAGGFIVWFTGKIVAELGGGRFAIALACLALIFAPAFAASDYLFQPVVFDQLWWVLAVYLIVRYINTSEPIHIYLLGVVIGVGLLTKYTMAFFAASLLISLLFTRQRKLLWSKPVLIAAAIALVVFLPNLLWQFRHHLPVFTHMKNLREQQLNYIKPADFITNQLKVNGMALFVWLPGLIALLFSSALSKFRFIAFAYILVFAFLLYMNGKDYYLFGAYPMLFAAGGYSFEKWIKAKYVVVRGIALVILTLLNIIFIPLALPILPVEQTIAVFKSLHIAPKWEDQKEHPLSQDYADMFGWDEMGNKVAWAYSGLKPEQQKHTQIYADNYGDAGAVYHYGKKYHLPEVASLNSSFTLWAPDSLNAHYIIYVDDQGGGNVIKRLAPFVEKYVKLGEVKSRYAREKGTTIFLLVNPKPGLNDIYQKELARKRLE</sequence>
<evidence type="ECO:0000259" key="9">
    <source>
        <dbReference type="Pfam" id="PF13231"/>
    </source>
</evidence>
<keyword evidence="5 8" id="KW-0812">Transmembrane</keyword>
<keyword evidence="2" id="KW-1003">Cell membrane</keyword>
<evidence type="ECO:0000256" key="4">
    <source>
        <dbReference type="ARBA" id="ARBA00022679"/>
    </source>
</evidence>
<feature type="transmembrane region" description="Helical" evidence="8">
    <location>
        <begin position="12"/>
        <end position="35"/>
    </location>
</feature>
<feature type="transmembrane region" description="Helical" evidence="8">
    <location>
        <begin position="296"/>
        <end position="314"/>
    </location>
</feature>
<dbReference type="RefSeq" id="WP_147033624.1">
    <property type="nucleotide sequence ID" value="NZ_CP042436.1"/>
</dbReference>
<dbReference type="Pfam" id="PF13231">
    <property type="entry name" value="PMT_2"/>
    <property type="match status" value="1"/>
</dbReference>
<dbReference type="AlphaFoldDB" id="A0A5B8V013"/>
<keyword evidence="3" id="KW-0328">Glycosyltransferase</keyword>
<evidence type="ECO:0000313" key="11">
    <source>
        <dbReference type="Proteomes" id="UP000321479"/>
    </source>
</evidence>
<dbReference type="OrthoDB" id="9813729at2"/>
<evidence type="ECO:0000256" key="6">
    <source>
        <dbReference type="ARBA" id="ARBA00022989"/>
    </source>
</evidence>
<dbReference type="InterPro" id="IPR038731">
    <property type="entry name" value="RgtA/B/C-like"/>
</dbReference>
<name>A0A5B8V013_9SPHI</name>
<feature type="domain" description="Glycosyltransferase RgtA/B/C/D-like" evidence="9">
    <location>
        <begin position="56"/>
        <end position="215"/>
    </location>
</feature>
<keyword evidence="11" id="KW-1185">Reference proteome</keyword>
<gene>
    <name evidence="10" type="ORF">FRZ54_20215</name>
</gene>
<feature type="transmembrane region" description="Helical" evidence="8">
    <location>
        <begin position="105"/>
        <end position="123"/>
    </location>
</feature>
<dbReference type="PANTHER" id="PTHR33908:SF11">
    <property type="entry name" value="MEMBRANE PROTEIN"/>
    <property type="match status" value="1"/>
</dbReference>
<dbReference type="GO" id="GO:0016763">
    <property type="term" value="F:pentosyltransferase activity"/>
    <property type="evidence" value="ECO:0007669"/>
    <property type="project" value="TreeGrafter"/>
</dbReference>
<feature type="transmembrane region" description="Helical" evidence="8">
    <location>
        <begin position="250"/>
        <end position="267"/>
    </location>
</feature>
<keyword evidence="7 8" id="KW-0472">Membrane</keyword>
<evidence type="ECO:0000256" key="5">
    <source>
        <dbReference type="ARBA" id="ARBA00022692"/>
    </source>
</evidence>
<evidence type="ECO:0000256" key="7">
    <source>
        <dbReference type="ARBA" id="ARBA00023136"/>
    </source>
</evidence>
<reference evidence="10 11" key="1">
    <citation type="journal article" date="2017" name="Curr. Microbiol.">
        <title>Mucilaginibacter ginsenosidivorans sp. nov., Isolated from Soil of Ginseng Field.</title>
        <authorList>
            <person name="Kim M.M."/>
            <person name="Siddiqi M.Z."/>
            <person name="Im W.T."/>
        </authorList>
    </citation>
    <scope>NUCLEOTIDE SEQUENCE [LARGE SCALE GENOMIC DNA]</scope>
    <source>
        <strain evidence="10 11">Gsoil 3017</strain>
    </source>
</reference>
<dbReference type="PANTHER" id="PTHR33908">
    <property type="entry name" value="MANNOSYLTRANSFERASE YKCB-RELATED"/>
    <property type="match status" value="1"/>
</dbReference>
<dbReference type="Proteomes" id="UP000321479">
    <property type="component" value="Chromosome"/>
</dbReference>
<accession>A0A5B8V013</accession>
<dbReference type="GO" id="GO:0005886">
    <property type="term" value="C:plasma membrane"/>
    <property type="evidence" value="ECO:0007669"/>
    <property type="project" value="UniProtKB-SubCell"/>
</dbReference>
<dbReference type="GO" id="GO:0009103">
    <property type="term" value="P:lipopolysaccharide biosynthetic process"/>
    <property type="evidence" value="ECO:0007669"/>
    <property type="project" value="UniProtKB-ARBA"/>
</dbReference>